<feature type="transmembrane region" description="Helical" evidence="7">
    <location>
        <begin position="33"/>
        <end position="52"/>
    </location>
</feature>
<name>A0AAE0P820_9PEZI</name>
<organism evidence="9 10">
    <name type="scientific">Podospora didyma</name>
    <dbReference type="NCBI Taxonomy" id="330526"/>
    <lineage>
        <taxon>Eukaryota</taxon>
        <taxon>Fungi</taxon>
        <taxon>Dikarya</taxon>
        <taxon>Ascomycota</taxon>
        <taxon>Pezizomycotina</taxon>
        <taxon>Sordariomycetes</taxon>
        <taxon>Sordariomycetidae</taxon>
        <taxon>Sordariales</taxon>
        <taxon>Podosporaceae</taxon>
        <taxon>Podospora</taxon>
    </lineage>
</organism>
<dbReference type="Pfam" id="PF20684">
    <property type="entry name" value="Fung_rhodopsin"/>
    <property type="match status" value="1"/>
</dbReference>
<evidence type="ECO:0000256" key="5">
    <source>
        <dbReference type="ARBA" id="ARBA00038359"/>
    </source>
</evidence>
<dbReference type="PANTHER" id="PTHR33048:SF42">
    <property type="entry name" value="INTEGRAL MEMBRANE PROTEIN"/>
    <property type="match status" value="1"/>
</dbReference>
<comment type="caution">
    <text evidence="9">The sequence shown here is derived from an EMBL/GenBank/DDBJ whole genome shotgun (WGS) entry which is preliminary data.</text>
</comment>
<dbReference type="AlphaFoldDB" id="A0AAE0P820"/>
<keyword evidence="4 7" id="KW-0472">Membrane</keyword>
<feature type="transmembrane region" description="Helical" evidence="7">
    <location>
        <begin position="64"/>
        <end position="85"/>
    </location>
</feature>
<comment type="similarity">
    <text evidence="5">Belongs to the SAT4 family.</text>
</comment>
<protein>
    <recommendedName>
        <fullName evidence="8">Rhodopsin domain-containing protein</fullName>
    </recommendedName>
</protein>
<dbReference type="GO" id="GO:0016020">
    <property type="term" value="C:membrane"/>
    <property type="evidence" value="ECO:0007669"/>
    <property type="project" value="UniProtKB-SubCell"/>
</dbReference>
<accession>A0AAE0P820</accession>
<evidence type="ECO:0000256" key="2">
    <source>
        <dbReference type="ARBA" id="ARBA00022692"/>
    </source>
</evidence>
<evidence type="ECO:0000313" key="9">
    <source>
        <dbReference type="EMBL" id="KAK3395024.1"/>
    </source>
</evidence>
<feature type="domain" description="Rhodopsin" evidence="8">
    <location>
        <begin position="48"/>
        <end position="284"/>
    </location>
</feature>
<evidence type="ECO:0000256" key="4">
    <source>
        <dbReference type="ARBA" id="ARBA00023136"/>
    </source>
</evidence>
<feature type="transmembrane region" description="Helical" evidence="7">
    <location>
        <begin position="222"/>
        <end position="240"/>
    </location>
</feature>
<proteinExistence type="inferred from homology"/>
<sequence length="393" mass="43430">MAPAPLPPPPIPPMIPDDLSTVSHQGAGPQVNAVTWSLFTLCTVFLGLRLYSKRVDRRGLWWDDWILCVAWAVHIVACTLLSVMVSRGYGNHPWDKFWSTPEEILYMWVRNTIAMTAAAWSKTAFAVTLLRFATGWVRWVVWFILVSMNVIIAINATMNWVGCDPIQKSWIPDLPGTCADILSTIIFVGNLGGGYSSACDFVLAFLPWTIIWKLQMQTREKIGVGIAMSCGVLAGIMAAIKTAHLTNLATGDSYDAAMLNIWDSAEVSITIIAASIPTLRVLFRDMMLSSSAKRKYYPQADSGHPHSSNNQSQVRNHSVVVKSKHPLEKTSTGSDESIIWKVSTPGKIFRTDEIEVTSKPEGQHKSSFDLEAEHAAAAEFEMQPVRKVSPVAK</sequence>
<dbReference type="InterPro" id="IPR049326">
    <property type="entry name" value="Rhodopsin_dom_fungi"/>
</dbReference>
<reference evidence="9" key="1">
    <citation type="journal article" date="2023" name="Mol. Phylogenet. Evol.">
        <title>Genome-scale phylogeny and comparative genomics of the fungal order Sordariales.</title>
        <authorList>
            <person name="Hensen N."/>
            <person name="Bonometti L."/>
            <person name="Westerberg I."/>
            <person name="Brannstrom I.O."/>
            <person name="Guillou S."/>
            <person name="Cros-Aarteil S."/>
            <person name="Calhoun S."/>
            <person name="Haridas S."/>
            <person name="Kuo A."/>
            <person name="Mondo S."/>
            <person name="Pangilinan J."/>
            <person name="Riley R."/>
            <person name="LaButti K."/>
            <person name="Andreopoulos B."/>
            <person name="Lipzen A."/>
            <person name="Chen C."/>
            <person name="Yan M."/>
            <person name="Daum C."/>
            <person name="Ng V."/>
            <person name="Clum A."/>
            <person name="Steindorff A."/>
            <person name="Ohm R.A."/>
            <person name="Martin F."/>
            <person name="Silar P."/>
            <person name="Natvig D.O."/>
            <person name="Lalanne C."/>
            <person name="Gautier V."/>
            <person name="Ament-Velasquez S.L."/>
            <person name="Kruys A."/>
            <person name="Hutchinson M.I."/>
            <person name="Powell A.J."/>
            <person name="Barry K."/>
            <person name="Miller A.N."/>
            <person name="Grigoriev I.V."/>
            <person name="Debuchy R."/>
            <person name="Gladieux P."/>
            <person name="Hiltunen Thoren M."/>
            <person name="Johannesson H."/>
        </authorList>
    </citation>
    <scope>NUCLEOTIDE SEQUENCE</scope>
    <source>
        <strain evidence="9">CBS 232.78</strain>
    </source>
</reference>
<feature type="transmembrane region" description="Helical" evidence="7">
    <location>
        <begin position="139"/>
        <end position="161"/>
    </location>
</feature>
<evidence type="ECO:0000256" key="1">
    <source>
        <dbReference type="ARBA" id="ARBA00004141"/>
    </source>
</evidence>
<evidence type="ECO:0000256" key="7">
    <source>
        <dbReference type="SAM" id="Phobius"/>
    </source>
</evidence>
<keyword evidence="3 7" id="KW-1133">Transmembrane helix</keyword>
<evidence type="ECO:0000256" key="6">
    <source>
        <dbReference type="SAM" id="MobiDB-lite"/>
    </source>
</evidence>
<gene>
    <name evidence="9" type="ORF">B0H63DRAFT_499237</name>
</gene>
<evidence type="ECO:0000256" key="3">
    <source>
        <dbReference type="ARBA" id="ARBA00022989"/>
    </source>
</evidence>
<dbReference type="InterPro" id="IPR052337">
    <property type="entry name" value="SAT4-like"/>
</dbReference>
<feature type="region of interest" description="Disordered" evidence="6">
    <location>
        <begin position="297"/>
        <end position="335"/>
    </location>
</feature>
<evidence type="ECO:0000259" key="8">
    <source>
        <dbReference type="Pfam" id="PF20684"/>
    </source>
</evidence>
<dbReference type="EMBL" id="JAULSW010000001">
    <property type="protein sequence ID" value="KAK3395024.1"/>
    <property type="molecule type" value="Genomic_DNA"/>
</dbReference>
<feature type="transmembrane region" description="Helical" evidence="7">
    <location>
        <begin position="105"/>
        <end position="127"/>
    </location>
</feature>
<comment type="subcellular location">
    <subcellularLocation>
        <location evidence="1">Membrane</location>
        <topology evidence="1">Multi-pass membrane protein</topology>
    </subcellularLocation>
</comment>
<evidence type="ECO:0000313" key="10">
    <source>
        <dbReference type="Proteomes" id="UP001285441"/>
    </source>
</evidence>
<keyword evidence="10" id="KW-1185">Reference proteome</keyword>
<feature type="transmembrane region" description="Helical" evidence="7">
    <location>
        <begin position="181"/>
        <end position="210"/>
    </location>
</feature>
<feature type="transmembrane region" description="Helical" evidence="7">
    <location>
        <begin position="260"/>
        <end position="283"/>
    </location>
</feature>
<dbReference type="Proteomes" id="UP001285441">
    <property type="component" value="Unassembled WGS sequence"/>
</dbReference>
<reference evidence="9" key="2">
    <citation type="submission" date="2023-06" db="EMBL/GenBank/DDBJ databases">
        <authorList>
            <consortium name="Lawrence Berkeley National Laboratory"/>
            <person name="Haridas S."/>
            <person name="Hensen N."/>
            <person name="Bonometti L."/>
            <person name="Westerberg I."/>
            <person name="Brannstrom I.O."/>
            <person name="Guillou S."/>
            <person name="Cros-Aarteil S."/>
            <person name="Calhoun S."/>
            <person name="Kuo A."/>
            <person name="Mondo S."/>
            <person name="Pangilinan J."/>
            <person name="Riley R."/>
            <person name="LaButti K."/>
            <person name="Andreopoulos B."/>
            <person name="Lipzen A."/>
            <person name="Chen C."/>
            <person name="Yanf M."/>
            <person name="Daum C."/>
            <person name="Ng V."/>
            <person name="Clum A."/>
            <person name="Steindorff A."/>
            <person name="Ohm R."/>
            <person name="Martin F."/>
            <person name="Silar P."/>
            <person name="Natvig D."/>
            <person name="Lalanne C."/>
            <person name="Gautier V."/>
            <person name="Ament-velasquez S.L."/>
            <person name="Kruys A."/>
            <person name="Hutchinson M.I."/>
            <person name="Powell A.J."/>
            <person name="Barry K."/>
            <person name="Miller A.N."/>
            <person name="Grigoriev I.V."/>
            <person name="Debuchy R."/>
            <person name="Gladieux P."/>
            <person name="Thoren M.H."/>
            <person name="Johannesson H."/>
        </authorList>
    </citation>
    <scope>NUCLEOTIDE SEQUENCE</scope>
    <source>
        <strain evidence="9">CBS 232.78</strain>
    </source>
</reference>
<keyword evidence="2 7" id="KW-0812">Transmembrane</keyword>
<feature type="compositionally biased region" description="Polar residues" evidence="6">
    <location>
        <begin position="305"/>
        <end position="316"/>
    </location>
</feature>
<dbReference type="PANTHER" id="PTHR33048">
    <property type="entry name" value="PTH11-LIKE INTEGRAL MEMBRANE PROTEIN (AFU_ORTHOLOGUE AFUA_5G11245)"/>
    <property type="match status" value="1"/>
</dbReference>